<dbReference type="SUPFAM" id="SSF161098">
    <property type="entry name" value="MetI-like"/>
    <property type="match status" value="1"/>
</dbReference>
<dbReference type="GO" id="GO:0005886">
    <property type="term" value="C:plasma membrane"/>
    <property type="evidence" value="ECO:0007669"/>
    <property type="project" value="UniProtKB-SubCell"/>
</dbReference>
<evidence type="ECO:0000256" key="1">
    <source>
        <dbReference type="ARBA" id="ARBA00004651"/>
    </source>
</evidence>
<proteinExistence type="inferred from homology"/>
<dbReference type="PROSITE" id="PS50928">
    <property type="entry name" value="ABC_TM1"/>
    <property type="match status" value="1"/>
</dbReference>
<dbReference type="EMBL" id="KC246794">
    <property type="protein sequence ID" value="AHF24450.1"/>
    <property type="molecule type" value="Genomic_DNA"/>
</dbReference>
<evidence type="ECO:0000313" key="9">
    <source>
        <dbReference type="EMBL" id="AHF24450.1"/>
    </source>
</evidence>
<evidence type="ECO:0000256" key="2">
    <source>
        <dbReference type="ARBA" id="ARBA00022448"/>
    </source>
</evidence>
<evidence type="ECO:0000256" key="7">
    <source>
        <dbReference type="RuleBase" id="RU363032"/>
    </source>
</evidence>
<evidence type="ECO:0000259" key="8">
    <source>
        <dbReference type="PROSITE" id="PS50928"/>
    </source>
</evidence>
<feature type="domain" description="ABC transmembrane type-1" evidence="8">
    <location>
        <begin position="81"/>
        <end position="300"/>
    </location>
</feature>
<dbReference type="Gene3D" id="1.10.3720.10">
    <property type="entry name" value="MetI-like"/>
    <property type="match status" value="1"/>
</dbReference>
<comment type="subcellular location">
    <subcellularLocation>
        <location evidence="1 7">Cell membrane</location>
        <topology evidence="1 7">Multi-pass membrane protein</topology>
    </subcellularLocation>
</comment>
<dbReference type="PANTHER" id="PTHR43227:SF11">
    <property type="entry name" value="BLL4140 PROTEIN"/>
    <property type="match status" value="1"/>
</dbReference>
<sequence>MAATTASKKGKLWINVRRRWQLYLFLLVPVVWVLIFAYYPMLGVQIAFKNYMPRQGIWGSKWAGFTHFKTFFTSYYFGRTVGNTIRLSLYHLAVNFPLSIIFALMINVIERPKLKKCVQTIVYVPHFISTVVLVGMLMQIMNPITGLYGNIYRIFNPGAYPTDILSKATPFIHFYVWTGIWQNLGWNTIIYMAALTGVDPELHEAAQIDGATRLKRMIHIDLPTILPTASIVLILNSGSIMNVGFEKAYLMQNNINVVYSEVISTYVYKVGLTGATNQFSYASAVGLFNNIINGILLLVVNGVSGKLSEGANSLF</sequence>
<organism evidence="9">
    <name type="scientific">uncultured bacterium Contig99</name>
    <dbReference type="NCBI Taxonomy" id="1393639"/>
    <lineage>
        <taxon>Bacteria</taxon>
        <taxon>environmental samples</taxon>
    </lineage>
</organism>
<dbReference type="InterPro" id="IPR035906">
    <property type="entry name" value="MetI-like_sf"/>
</dbReference>
<dbReference type="GO" id="GO:0055085">
    <property type="term" value="P:transmembrane transport"/>
    <property type="evidence" value="ECO:0007669"/>
    <property type="project" value="InterPro"/>
</dbReference>
<reference evidence="9" key="1">
    <citation type="journal article" date="2013" name="PLoS ONE">
        <title>Metagenomic insights into the carbohydrate-active enzymes carried by the microorganisms adhering to solid digesta in the rumen of cows.</title>
        <authorList>
            <person name="Wang L."/>
            <person name="Hatem A."/>
            <person name="Catalyurek U.V."/>
            <person name="Morrison M."/>
            <person name="Yu Z."/>
        </authorList>
    </citation>
    <scope>NUCLEOTIDE SEQUENCE</scope>
</reference>
<dbReference type="InterPro" id="IPR050809">
    <property type="entry name" value="UgpAE/MalFG_permease"/>
</dbReference>
<feature type="transmembrane region" description="Helical" evidence="7">
    <location>
        <begin position="20"/>
        <end position="39"/>
    </location>
</feature>
<dbReference type="CDD" id="cd06261">
    <property type="entry name" value="TM_PBP2"/>
    <property type="match status" value="1"/>
</dbReference>
<keyword evidence="3" id="KW-1003">Cell membrane</keyword>
<keyword evidence="4 7" id="KW-0812">Transmembrane</keyword>
<evidence type="ECO:0000256" key="6">
    <source>
        <dbReference type="ARBA" id="ARBA00023136"/>
    </source>
</evidence>
<evidence type="ECO:0000256" key="4">
    <source>
        <dbReference type="ARBA" id="ARBA00022692"/>
    </source>
</evidence>
<evidence type="ECO:0000256" key="5">
    <source>
        <dbReference type="ARBA" id="ARBA00022989"/>
    </source>
</evidence>
<keyword evidence="5 7" id="KW-1133">Transmembrane helix</keyword>
<protein>
    <submittedName>
        <fullName evidence="9">CUT1 family carbohydrate ABC transporter membrane protein 1</fullName>
    </submittedName>
</protein>
<feature type="transmembrane region" description="Helical" evidence="7">
    <location>
        <begin position="121"/>
        <end position="141"/>
    </location>
</feature>
<dbReference type="Pfam" id="PF00528">
    <property type="entry name" value="BPD_transp_1"/>
    <property type="match status" value="1"/>
</dbReference>
<feature type="transmembrane region" description="Helical" evidence="7">
    <location>
        <begin position="89"/>
        <end position="109"/>
    </location>
</feature>
<name>W0FN75_9BACT</name>
<evidence type="ECO:0000256" key="3">
    <source>
        <dbReference type="ARBA" id="ARBA00022475"/>
    </source>
</evidence>
<dbReference type="PANTHER" id="PTHR43227">
    <property type="entry name" value="BLL4140 PROTEIN"/>
    <property type="match status" value="1"/>
</dbReference>
<dbReference type="AlphaFoldDB" id="W0FN75"/>
<keyword evidence="6 7" id="KW-0472">Membrane</keyword>
<keyword evidence="2 7" id="KW-0813">Transport</keyword>
<comment type="similarity">
    <text evidence="7">Belongs to the binding-protein-dependent transport system permease family.</text>
</comment>
<dbReference type="InterPro" id="IPR000515">
    <property type="entry name" value="MetI-like"/>
</dbReference>
<accession>W0FN75</accession>